<dbReference type="Proteomes" id="UP000518887">
    <property type="component" value="Unassembled WGS sequence"/>
</dbReference>
<evidence type="ECO:0000256" key="6">
    <source>
        <dbReference type="ARBA" id="ARBA00022777"/>
    </source>
</evidence>
<dbReference type="RefSeq" id="WP_184657440.1">
    <property type="nucleotide sequence ID" value="NZ_CP031518.1"/>
</dbReference>
<evidence type="ECO:0000259" key="9">
    <source>
        <dbReference type="PROSITE" id="PS50109"/>
    </source>
</evidence>
<evidence type="ECO:0000256" key="1">
    <source>
        <dbReference type="ARBA" id="ARBA00000085"/>
    </source>
</evidence>
<dbReference type="CDD" id="cd00130">
    <property type="entry name" value="PAS"/>
    <property type="match status" value="1"/>
</dbReference>
<dbReference type="Gene3D" id="1.10.287.130">
    <property type="match status" value="1"/>
</dbReference>
<dbReference type="Pfam" id="PF00512">
    <property type="entry name" value="HisKA"/>
    <property type="match status" value="1"/>
</dbReference>
<dbReference type="EC" id="2.7.13.3" evidence="2"/>
<proteinExistence type="predicted"/>
<dbReference type="SMART" id="SM00091">
    <property type="entry name" value="PAS"/>
    <property type="match status" value="1"/>
</dbReference>
<comment type="caution">
    <text evidence="10">The sequence shown here is derived from an EMBL/GenBank/DDBJ whole genome shotgun (WGS) entry which is preliminary data.</text>
</comment>
<dbReference type="SUPFAM" id="SSF47384">
    <property type="entry name" value="Homodimeric domain of signal transducing histidine kinase"/>
    <property type="match status" value="1"/>
</dbReference>
<dbReference type="GO" id="GO:0005524">
    <property type="term" value="F:ATP binding"/>
    <property type="evidence" value="ECO:0007669"/>
    <property type="project" value="UniProtKB-KW"/>
</dbReference>
<accession>A0A7W8G7J3</accession>
<dbReference type="Pfam" id="PF13426">
    <property type="entry name" value="PAS_9"/>
    <property type="match status" value="1"/>
</dbReference>
<keyword evidence="7" id="KW-0067">ATP-binding</keyword>
<dbReference type="InterPro" id="IPR003661">
    <property type="entry name" value="HisK_dim/P_dom"/>
</dbReference>
<dbReference type="InterPro" id="IPR000014">
    <property type="entry name" value="PAS"/>
</dbReference>
<dbReference type="InterPro" id="IPR004358">
    <property type="entry name" value="Sig_transdc_His_kin-like_C"/>
</dbReference>
<dbReference type="InterPro" id="IPR035965">
    <property type="entry name" value="PAS-like_dom_sf"/>
</dbReference>
<evidence type="ECO:0000256" key="7">
    <source>
        <dbReference type="ARBA" id="ARBA00022840"/>
    </source>
</evidence>
<evidence type="ECO:0000313" key="10">
    <source>
        <dbReference type="EMBL" id="MBB5225294.1"/>
    </source>
</evidence>
<name>A0A7W8G7J3_9SPIR</name>
<dbReference type="PANTHER" id="PTHR43065:SF10">
    <property type="entry name" value="PEROXIDE STRESS-ACTIVATED HISTIDINE KINASE MAK3"/>
    <property type="match status" value="1"/>
</dbReference>
<keyword evidence="4" id="KW-0808">Transferase</keyword>
<dbReference type="EMBL" id="JACHFQ010000002">
    <property type="protein sequence ID" value="MBB5225294.1"/>
    <property type="molecule type" value="Genomic_DNA"/>
</dbReference>
<dbReference type="GO" id="GO:0000155">
    <property type="term" value="F:phosphorelay sensor kinase activity"/>
    <property type="evidence" value="ECO:0007669"/>
    <property type="project" value="InterPro"/>
</dbReference>
<dbReference type="CDD" id="cd00082">
    <property type="entry name" value="HisKA"/>
    <property type="match status" value="1"/>
</dbReference>
<comment type="catalytic activity">
    <reaction evidence="1">
        <text>ATP + protein L-histidine = ADP + protein N-phospho-L-histidine.</text>
        <dbReference type="EC" id="2.7.13.3"/>
    </reaction>
</comment>
<reference evidence="10 11" key="1">
    <citation type="submission" date="2020-08" db="EMBL/GenBank/DDBJ databases">
        <title>Genomic Encyclopedia of Type Strains, Phase IV (KMG-IV): sequencing the most valuable type-strain genomes for metagenomic binning, comparative biology and taxonomic classification.</title>
        <authorList>
            <person name="Goeker M."/>
        </authorList>
    </citation>
    <scope>NUCLEOTIDE SEQUENCE [LARGE SCALE GENOMIC DNA]</scope>
    <source>
        <strain evidence="10 11">DSM 103462</strain>
    </source>
</reference>
<dbReference type="InterPro" id="IPR005467">
    <property type="entry name" value="His_kinase_dom"/>
</dbReference>
<dbReference type="PANTHER" id="PTHR43065">
    <property type="entry name" value="SENSOR HISTIDINE KINASE"/>
    <property type="match status" value="1"/>
</dbReference>
<gene>
    <name evidence="10" type="ORF">HNP76_000638</name>
</gene>
<evidence type="ECO:0000256" key="8">
    <source>
        <dbReference type="ARBA" id="ARBA00023012"/>
    </source>
</evidence>
<organism evidence="10 11">
    <name type="scientific">Treponema ruminis</name>
    <dbReference type="NCBI Taxonomy" id="744515"/>
    <lineage>
        <taxon>Bacteria</taxon>
        <taxon>Pseudomonadati</taxon>
        <taxon>Spirochaetota</taxon>
        <taxon>Spirochaetia</taxon>
        <taxon>Spirochaetales</taxon>
        <taxon>Treponemataceae</taxon>
        <taxon>Treponema</taxon>
    </lineage>
</organism>
<dbReference type="Pfam" id="PF02518">
    <property type="entry name" value="HATPase_c"/>
    <property type="match status" value="1"/>
</dbReference>
<dbReference type="InterPro" id="IPR036890">
    <property type="entry name" value="HATPase_C_sf"/>
</dbReference>
<dbReference type="PRINTS" id="PR00344">
    <property type="entry name" value="BCTRLSENSOR"/>
</dbReference>
<dbReference type="SUPFAM" id="SSF55874">
    <property type="entry name" value="ATPase domain of HSP90 chaperone/DNA topoisomerase II/histidine kinase"/>
    <property type="match status" value="1"/>
</dbReference>
<evidence type="ECO:0000256" key="3">
    <source>
        <dbReference type="ARBA" id="ARBA00022553"/>
    </source>
</evidence>
<keyword evidence="3" id="KW-0597">Phosphoprotein</keyword>
<dbReference type="InterPro" id="IPR003594">
    <property type="entry name" value="HATPase_dom"/>
</dbReference>
<dbReference type="SUPFAM" id="SSF55785">
    <property type="entry name" value="PYP-like sensor domain (PAS domain)"/>
    <property type="match status" value="1"/>
</dbReference>
<dbReference type="Gene3D" id="3.30.565.10">
    <property type="entry name" value="Histidine kinase-like ATPase, C-terminal domain"/>
    <property type="match status" value="1"/>
</dbReference>
<dbReference type="Gene3D" id="3.30.450.20">
    <property type="entry name" value="PAS domain"/>
    <property type="match status" value="1"/>
</dbReference>
<feature type="domain" description="Histidine kinase" evidence="9">
    <location>
        <begin position="172"/>
        <end position="398"/>
    </location>
</feature>
<dbReference type="NCBIfam" id="TIGR00229">
    <property type="entry name" value="sensory_box"/>
    <property type="match status" value="1"/>
</dbReference>
<evidence type="ECO:0000256" key="5">
    <source>
        <dbReference type="ARBA" id="ARBA00022741"/>
    </source>
</evidence>
<evidence type="ECO:0000313" key="11">
    <source>
        <dbReference type="Proteomes" id="UP000518887"/>
    </source>
</evidence>
<keyword evidence="8" id="KW-0902">Two-component regulatory system</keyword>
<sequence>MTDFSRRVSQKLDKLTPLQIQQLVEDCYSQTEIFNSIFQSLPSGLIIVDENFCLMKINKAAERYLPFKSNPEEAKEKSPVWNIIDDEEIARFLQNAFEADKTNISNEFTVATTGGSVRFLDLYVTPLVQNQNQNKNLIGSIIRIDDVTEKRNQEVLLHRMETLAGLTNVAASVAHEIKNPLGAISIHIQLMQKALRKKREGDGMLPPPKYSEDYLDVITQEIERLNKIVVDFLMAVRPISAKLELVNPNKILEDFISFFMPEFNEKHIKLQSELCGCDVRLLLDAKLFREVIVNLSQNAISAISKKFDDDEERIKGSISIKSRIESDRYILTFADDGTGMDEETCSRVFEPYFTTKSNGTGLGMAMSYKIIKEFSGDISLSSELGEGTTFTISLPVPQMERKLLEFKDCGLSGE</sequence>
<dbReference type="InterPro" id="IPR036097">
    <property type="entry name" value="HisK_dim/P_sf"/>
</dbReference>
<keyword evidence="6" id="KW-0418">Kinase</keyword>
<dbReference type="AlphaFoldDB" id="A0A7W8G7J3"/>
<protein>
    <recommendedName>
        <fullName evidence="2">histidine kinase</fullName>
        <ecNumber evidence="2">2.7.13.3</ecNumber>
    </recommendedName>
</protein>
<dbReference type="SMART" id="SM00387">
    <property type="entry name" value="HATPase_c"/>
    <property type="match status" value="1"/>
</dbReference>
<evidence type="ECO:0000256" key="4">
    <source>
        <dbReference type="ARBA" id="ARBA00022679"/>
    </source>
</evidence>
<keyword evidence="5" id="KW-0547">Nucleotide-binding</keyword>
<dbReference type="PROSITE" id="PS50109">
    <property type="entry name" value="HIS_KIN"/>
    <property type="match status" value="1"/>
</dbReference>
<evidence type="ECO:0000256" key="2">
    <source>
        <dbReference type="ARBA" id="ARBA00012438"/>
    </source>
</evidence>
<keyword evidence="11" id="KW-1185">Reference proteome</keyword>
<dbReference type="SMART" id="SM00388">
    <property type="entry name" value="HisKA"/>
    <property type="match status" value="1"/>
</dbReference>